<reference evidence="2" key="1">
    <citation type="journal article" date="2008" name="Nat. Genet.">
        <title>The Pristionchus pacificus genome provides a unique perspective on nematode lifestyle and parasitism.</title>
        <authorList>
            <person name="Dieterich C."/>
            <person name="Clifton S.W."/>
            <person name="Schuster L.N."/>
            <person name="Chinwalla A."/>
            <person name="Delehaunty K."/>
            <person name="Dinkelacker I."/>
            <person name="Fulton L."/>
            <person name="Fulton R."/>
            <person name="Godfrey J."/>
            <person name="Minx P."/>
            <person name="Mitreva M."/>
            <person name="Roeseler W."/>
            <person name="Tian H."/>
            <person name="Witte H."/>
            <person name="Yang S.P."/>
            <person name="Wilson R.K."/>
            <person name="Sommer R.J."/>
        </authorList>
    </citation>
    <scope>NUCLEOTIDE SEQUENCE [LARGE SCALE GENOMIC DNA]</scope>
    <source>
        <strain evidence="2">PS312</strain>
    </source>
</reference>
<proteinExistence type="predicted"/>
<dbReference type="Proteomes" id="UP000005239">
    <property type="component" value="Unassembled WGS sequence"/>
</dbReference>
<dbReference type="AlphaFoldDB" id="A0A2A6CI92"/>
<accession>A0A2A6CI92</accession>
<name>A0A2A6CI92_PRIPA</name>
<protein>
    <submittedName>
        <fullName evidence="1">Uncharacterized protein</fullName>
    </submittedName>
</protein>
<keyword evidence="2" id="KW-1185">Reference proteome</keyword>
<dbReference type="EnsemblMetazoa" id="PPA38114.1">
    <property type="protein sequence ID" value="PPA38114.1"/>
    <property type="gene ID" value="WBGene00276483"/>
</dbReference>
<sequence length="80" mass="8792">MRRAPFIIICLQLAVLIMCQDSLRTVIVPHIAVKTDSVQKVVGGIDASSTNGRTTWNLGAKHTSDFKNGITEIRGEIEKK</sequence>
<organism evidence="1 2">
    <name type="scientific">Pristionchus pacificus</name>
    <name type="common">Parasitic nematode worm</name>
    <dbReference type="NCBI Taxonomy" id="54126"/>
    <lineage>
        <taxon>Eukaryota</taxon>
        <taxon>Metazoa</taxon>
        <taxon>Ecdysozoa</taxon>
        <taxon>Nematoda</taxon>
        <taxon>Chromadorea</taxon>
        <taxon>Rhabditida</taxon>
        <taxon>Rhabditina</taxon>
        <taxon>Diplogasteromorpha</taxon>
        <taxon>Diplogasteroidea</taxon>
        <taxon>Neodiplogasteridae</taxon>
        <taxon>Pristionchus</taxon>
    </lineage>
</organism>
<reference evidence="1" key="2">
    <citation type="submission" date="2022-06" db="UniProtKB">
        <authorList>
            <consortium name="EnsemblMetazoa"/>
        </authorList>
    </citation>
    <scope>IDENTIFICATION</scope>
    <source>
        <strain evidence="1">PS312</strain>
    </source>
</reference>
<accession>A0A8R1YVC1</accession>
<evidence type="ECO:0000313" key="2">
    <source>
        <dbReference type="Proteomes" id="UP000005239"/>
    </source>
</evidence>
<gene>
    <name evidence="1" type="primary">WBGene00276483</name>
</gene>
<evidence type="ECO:0000313" key="1">
    <source>
        <dbReference type="EnsemblMetazoa" id="PPA38114.1"/>
    </source>
</evidence>